<dbReference type="Pfam" id="PF07700">
    <property type="entry name" value="HNOB"/>
    <property type="match status" value="1"/>
</dbReference>
<dbReference type="InterPro" id="IPR038158">
    <property type="entry name" value="H-NOX_domain_sf"/>
</dbReference>
<feature type="domain" description="Heme NO-binding" evidence="1">
    <location>
        <begin position="3"/>
        <end position="156"/>
    </location>
</feature>
<evidence type="ECO:0000313" key="3">
    <source>
        <dbReference type="Proteomes" id="UP001597413"/>
    </source>
</evidence>
<evidence type="ECO:0000259" key="1">
    <source>
        <dbReference type="Pfam" id="PF07700"/>
    </source>
</evidence>
<dbReference type="SUPFAM" id="SSF111126">
    <property type="entry name" value="Ligand-binding domain in the NO signalling and Golgi transport"/>
    <property type="match status" value="1"/>
</dbReference>
<dbReference type="InterPro" id="IPR024096">
    <property type="entry name" value="NO_sig/Golgi_transp_ligand-bd"/>
</dbReference>
<gene>
    <name evidence="2" type="ORF">ACFSM0_07020</name>
</gene>
<reference evidence="3" key="1">
    <citation type="journal article" date="2019" name="Int. J. Syst. Evol. Microbiol.">
        <title>The Global Catalogue of Microorganisms (GCM) 10K type strain sequencing project: providing services to taxonomists for standard genome sequencing and annotation.</title>
        <authorList>
            <consortium name="The Broad Institute Genomics Platform"/>
            <consortium name="The Broad Institute Genome Sequencing Center for Infectious Disease"/>
            <person name="Wu L."/>
            <person name="Ma J."/>
        </authorList>
    </citation>
    <scope>NUCLEOTIDE SEQUENCE [LARGE SCALE GENOMIC DNA]</scope>
    <source>
        <strain evidence="3">CCUG 55131</strain>
    </source>
</reference>
<protein>
    <submittedName>
        <fullName evidence="2">Heme NO-binding domain-containing protein</fullName>
    </submittedName>
</protein>
<dbReference type="Proteomes" id="UP001597413">
    <property type="component" value="Unassembled WGS sequence"/>
</dbReference>
<organism evidence="2 3">
    <name type="scientific">Rhodobacter lacus</name>
    <dbReference type="NCBI Taxonomy" id="1641972"/>
    <lineage>
        <taxon>Bacteria</taxon>
        <taxon>Pseudomonadati</taxon>
        <taxon>Pseudomonadota</taxon>
        <taxon>Alphaproteobacteria</taxon>
        <taxon>Rhodobacterales</taxon>
        <taxon>Rhodobacter group</taxon>
        <taxon>Rhodobacter</taxon>
    </lineage>
</organism>
<accession>A0ABW5A7J7</accession>
<dbReference type="EMBL" id="JBHUIX010000005">
    <property type="protein sequence ID" value="MFD2173835.1"/>
    <property type="molecule type" value="Genomic_DNA"/>
</dbReference>
<dbReference type="Gene3D" id="3.90.1520.10">
    <property type="entry name" value="H-NOX domain"/>
    <property type="match status" value="1"/>
</dbReference>
<comment type="caution">
    <text evidence="2">The sequence shown here is derived from an EMBL/GenBank/DDBJ whole genome shotgun (WGS) entry which is preliminary data.</text>
</comment>
<dbReference type="InterPro" id="IPR011644">
    <property type="entry name" value="Heme_NO-bd"/>
</dbReference>
<evidence type="ECO:0000313" key="2">
    <source>
        <dbReference type="EMBL" id="MFD2173835.1"/>
    </source>
</evidence>
<sequence>MLGVVNKSIQSFLSSHYGGHLWREVAERSGIDPAGFEAMLSYDDRLTDRLLDAAEAVLETPRVMILEDIGAWLAMTEPMRRLLRFGGADYWDFLFSLDELPGRGLMALPGLGLPELMLAVEAQGRFTLAVKGAMPGWGAVMAGLLRAMADDYGALVLIEANDRLGPVERVSVTLLDMAYTEGRHFDLAMPVGASDHDLA</sequence>
<name>A0ABW5A7J7_9RHOB</name>
<proteinExistence type="predicted"/>
<dbReference type="RefSeq" id="WP_377388659.1">
    <property type="nucleotide sequence ID" value="NZ_JBHUIX010000005.1"/>
</dbReference>
<keyword evidence="3" id="KW-1185">Reference proteome</keyword>